<dbReference type="EMBL" id="BX572602">
    <property type="protein sequence ID" value="CAE28432.1"/>
    <property type="molecule type" value="Genomic_DNA"/>
</dbReference>
<feature type="region of interest" description="Disordered" evidence="1">
    <location>
        <begin position="76"/>
        <end position="98"/>
    </location>
</feature>
<dbReference type="GeneID" id="66894076"/>
<proteinExistence type="predicted"/>
<name>Q6N5I3_RHOPA</name>
<dbReference type="STRING" id="258594.RPA2991"/>
<dbReference type="AlphaFoldDB" id="Q6N5I3"/>
<protein>
    <submittedName>
        <fullName evidence="3">Uncharacterized protein</fullName>
    </submittedName>
</protein>
<organism evidence="3">
    <name type="scientific">Rhodopseudomonas palustris (strain ATCC BAA-98 / CGA009)</name>
    <dbReference type="NCBI Taxonomy" id="258594"/>
    <lineage>
        <taxon>Bacteria</taxon>
        <taxon>Pseudomonadati</taxon>
        <taxon>Pseudomonadota</taxon>
        <taxon>Alphaproteobacteria</taxon>
        <taxon>Hyphomicrobiales</taxon>
        <taxon>Nitrobacteraceae</taxon>
        <taxon>Rhodopseudomonas</taxon>
    </lineage>
</organism>
<evidence type="ECO:0000313" key="3">
    <source>
        <dbReference type="EMBL" id="CAE28432.1"/>
    </source>
</evidence>
<keyword evidence="5" id="KW-1185">Reference proteome</keyword>
<dbReference type="KEGG" id="rpa:TX73_015500"/>
<feature type="compositionally biased region" description="Gly residues" evidence="1">
    <location>
        <begin position="85"/>
        <end position="98"/>
    </location>
</feature>
<dbReference type="HOGENOM" id="CLU_140845_0_0_5"/>
<gene>
    <name evidence="3" type="ordered locus">RPA2991</name>
    <name evidence="4" type="ORF">TX73_015500</name>
</gene>
<dbReference type="RefSeq" id="WP_011158539.1">
    <property type="nucleotide sequence ID" value="NZ_CP116810.1"/>
</dbReference>
<reference evidence="3 5" key="2">
    <citation type="journal article" date="2004" name="Nat. Biotechnol.">
        <title>Complete genome sequence of the metabolically versatile photosynthetic bacterium Rhodopseudomonas palustris.</title>
        <authorList>
            <person name="Larimer F.W."/>
            <person name="Chain P."/>
            <person name="Hauser L."/>
            <person name="Lamerdin J."/>
            <person name="Malfatti S."/>
            <person name="Do L."/>
            <person name="Land M.L."/>
            <person name="Pelletier D.A."/>
            <person name="Beatty J.T."/>
            <person name="Lang A.S."/>
            <person name="Tabita F.R."/>
            <person name="Gibson J.L."/>
            <person name="Hanson T.E."/>
            <person name="Bobst C."/>
            <person name="Torres J.L."/>
            <person name="Peres C."/>
            <person name="Harrison F.H."/>
            <person name="Gibson J."/>
            <person name="Harwood C.S."/>
        </authorList>
    </citation>
    <scope>NUCLEOTIDE SEQUENCE [LARGE SCALE GENOMIC DNA]</scope>
    <source>
        <strain evidence="5">ATCC BAA-98 / CGA009</strain>
        <strain evidence="3">CGA009</strain>
    </source>
</reference>
<feature type="chain" id="PRO_5042808970" evidence="2">
    <location>
        <begin position="22"/>
        <end position="98"/>
    </location>
</feature>
<evidence type="ECO:0000313" key="5">
    <source>
        <dbReference type="Proteomes" id="UP000001426"/>
    </source>
</evidence>
<evidence type="ECO:0000256" key="2">
    <source>
        <dbReference type="SAM" id="SignalP"/>
    </source>
</evidence>
<evidence type="ECO:0000313" key="4">
    <source>
        <dbReference type="EMBL" id="WCL93160.1"/>
    </source>
</evidence>
<dbReference type="Proteomes" id="UP000001426">
    <property type="component" value="Chromosome"/>
</dbReference>
<keyword evidence="2" id="KW-0732">Signal</keyword>
<accession>Q6N5I3</accession>
<evidence type="ECO:0000256" key="1">
    <source>
        <dbReference type="SAM" id="MobiDB-lite"/>
    </source>
</evidence>
<reference evidence="4" key="3">
    <citation type="submission" date="2022-12" db="EMBL/GenBank/DDBJ databases">
        <title>Complete genome sequence of Rhodopseudomonas palustris CGA0092 and corrections to the R. palustris CGA009 genome sequence.</title>
        <authorList>
            <person name="Mazny B.R."/>
            <person name="Sheff O.F."/>
            <person name="LaSarre B."/>
            <person name="McKinlay A."/>
            <person name="McKinlay J.B."/>
        </authorList>
    </citation>
    <scope>NUCLEOTIDE SEQUENCE</scope>
    <source>
        <strain evidence="4">CGA009</strain>
    </source>
</reference>
<feature type="signal peptide" evidence="2">
    <location>
        <begin position="1"/>
        <end position="21"/>
    </location>
</feature>
<reference evidence="4" key="1">
    <citation type="submission" date="2003-07" db="EMBL/GenBank/DDBJ databases">
        <authorList>
            <consortium name="Rhodopseudomonas genome consortium"/>
            <person name="Larimer F."/>
            <person name="Harwood C."/>
        </authorList>
    </citation>
    <scope>NUCLEOTIDE SEQUENCE</scope>
    <source>
        <strain evidence="4">CGA009</strain>
    </source>
</reference>
<sequence length="98" mass="10217">MIKTILLSVAAGALLTTVAAAAPIQAGSAGATAPVSAEHVRMICNESGRCWRSGGGGPRYVQRGYREGYGRGYERRGYRGDSDRGGPGIGLSFGNRGW</sequence>
<dbReference type="EMBL" id="CP116810">
    <property type="protein sequence ID" value="WCL93160.1"/>
    <property type="molecule type" value="Genomic_DNA"/>
</dbReference>